<organism evidence="2 3">
    <name type="scientific">Rhizobium leguminosarum</name>
    <dbReference type="NCBI Taxonomy" id="384"/>
    <lineage>
        <taxon>Bacteria</taxon>
        <taxon>Pseudomonadati</taxon>
        <taxon>Pseudomonadota</taxon>
        <taxon>Alphaproteobacteria</taxon>
        <taxon>Hyphomicrobiales</taxon>
        <taxon>Rhizobiaceae</taxon>
        <taxon>Rhizobium/Agrobacterium group</taxon>
        <taxon>Rhizobium</taxon>
    </lineage>
</organism>
<keyword evidence="2" id="KW-0614">Plasmid</keyword>
<proteinExistence type="predicted"/>
<name>A0A1L3ZNZ1_RHILE</name>
<accession>A0A1L3ZNZ1</accession>
<sequence length="103" mass="11692">MELWIIEWPVGKEEQKKNEADPWEIEKTNSPQAQLTEADPSKWAASQPIARQGRRAARFSPVPALARWLGYTRGEYGTEGLAEALLGVRRVAMSALWDWKAQN</sequence>
<dbReference type="Proteomes" id="UP000183050">
    <property type="component" value="Plasmid unnamed6"/>
</dbReference>
<feature type="region of interest" description="Disordered" evidence="1">
    <location>
        <begin position="15"/>
        <end position="47"/>
    </location>
</feature>
<geneLocation type="plasmid" evidence="2 3">
    <name>unnamed6</name>
</geneLocation>
<gene>
    <name evidence="2" type="ORF">BMW22_38850</name>
</gene>
<dbReference type="EMBL" id="CP018234">
    <property type="protein sequence ID" value="API57362.1"/>
    <property type="molecule type" value="Genomic_DNA"/>
</dbReference>
<evidence type="ECO:0000313" key="2">
    <source>
        <dbReference type="EMBL" id="API57362.1"/>
    </source>
</evidence>
<evidence type="ECO:0000313" key="3">
    <source>
        <dbReference type="Proteomes" id="UP000183050"/>
    </source>
</evidence>
<dbReference type="AlphaFoldDB" id="A0A1L3ZNZ1"/>
<reference evidence="2 3" key="1">
    <citation type="submission" date="2016-11" db="EMBL/GenBank/DDBJ databases">
        <title>Rhizobium leguminosarum bv. viciae strain Vaf12 isolated from Vavilovia formosa root nodules from Russia, Dagestan.</title>
        <authorList>
            <person name="Kimeklis A."/>
        </authorList>
    </citation>
    <scope>NUCLEOTIDE SEQUENCE [LARGE SCALE GENOMIC DNA]</scope>
    <source>
        <strain evidence="2 3">Vaf-108</strain>
        <plasmid evidence="3">Plasmid unnamed6</plasmid>
    </source>
</reference>
<feature type="compositionally biased region" description="Basic and acidic residues" evidence="1">
    <location>
        <begin position="15"/>
        <end position="27"/>
    </location>
</feature>
<evidence type="ECO:0000256" key="1">
    <source>
        <dbReference type="SAM" id="MobiDB-lite"/>
    </source>
</evidence>
<protein>
    <submittedName>
        <fullName evidence="2">Uncharacterized protein</fullName>
    </submittedName>
</protein>